<evidence type="ECO:0000256" key="4">
    <source>
        <dbReference type="ARBA" id="ARBA00022544"/>
    </source>
</evidence>
<keyword evidence="10" id="KW-1185">Reference proteome</keyword>
<proteinExistence type="inferred from homology"/>
<feature type="transmembrane region" description="Helical" evidence="8">
    <location>
        <begin position="26"/>
        <end position="46"/>
    </location>
</feature>
<reference evidence="10" key="1">
    <citation type="submission" date="2016-11" db="EMBL/GenBank/DDBJ databases">
        <authorList>
            <person name="Varghese N."/>
            <person name="Submissions S."/>
        </authorList>
    </citation>
    <scope>NUCLEOTIDE SEQUENCE [LARGE SCALE GENOMIC DNA]</scope>
    <source>
        <strain evidence="10">DSM 10124</strain>
    </source>
</reference>
<keyword evidence="7 8" id="KW-0472">Membrane</keyword>
<accession>A0A1M4ZJQ2</accession>
<dbReference type="EMBL" id="FQVG01000040">
    <property type="protein sequence ID" value="SHF18037.1"/>
    <property type="molecule type" value="Genomic_DNA"/>
</dbReference>
<feature type="transmembrane region" description="Helical" evidence="8">
    <location>
        <begin position="125"/>
        <end position="145"/>
    </location>
</feature>
<feature type="transmembrane region" description="Helical" evidence="8">
    <location>
        <begin position="271"/>
        <end position="292"/>
    </location>
</feature>
<evidence type="ECO:0000256" key="7">
    <source>
        <dbReference type="ARBA" id="ARBA00023136"/>
    </source>
</evidence>
<name>A0A1M4ZJQ2_9CLOT</name>
<dbReference type="PANTHER" id="PTHR34975:SF2">
    <property type="entry name" value="SPORE GERMINATION PROTEIN A2"/>
    <property type="match status" value="1"/>
</dbReference>
<dbReference type="Pfam" id="PF03845">
    <property type="entry name" value="Spore_permease"/>
    <property type="match status" value="1"/>
</dbReference>
<evidence type="ECO:0000313" key="10">
    <source>
        <dbReference type="Proteomes" id="UP000184423"/>
    </source>
</evidence>
<evidence type="ECO:0000256" key="2">
    <source>
        <dbReference type="ARBA" id="ARBA00007998"/>
    </source>
</evidence>
<evidence type="ECO:0000256" key="6">
    <source>
        <dbReference type="ARBA" id="ARBA00022989"/>
    </source>
</evidence>
<dbReference type="InterPro" id="IPR004761">
    <property type="entry name" value="Spore_GerAB"/>
</dbReference>
<evidence type="ECO:0000313" key="9">
    <source>
        <dbReference type="EMBL" id="SHF18037.1"/>
    </source>
</evidence>
<feature type="transmembrane region" description="Helical" evidence="8">
    <location>
        <begin position="157"/>
        <end position="178"/>
    </location>
</feature>
<evidence type="ECO:0000256" key="3">
    <source>
        <dbReference type="ARBA" id="ARBA00022448"/>
    </source>
</evidence>
<gene>
    <name evidence="9" type="ORF">SAMN02746091_01931</name>
</gene>
<evidence type="ECO:0000256" key="8">
    <source>
        <dbReference type="SAM" id="Phobius"/>
    </source>
</evidence>
<keyword evidence="5 8" id="KW-0812">Transmembrane</keyword>
<dbReference type="GO" id="GO:0009847">
    <property type="term" value="P:spore germination"/>
    <property type="evidence" value="ECO:0007669"/>
    <property type="project" value="InterPro"/>
</dbReference>
<evidence type="ECO:0000256" key="1">
    <source>
        <dbReference type="ARBA" id="ARBA00004141"/>
    </source>
</evidence>
<keyword evidence="3" id="KW-0813">Transport</keyword>
<dbReference type="AlphaFoldDB" id="A0A1M4ZJQ2"/>
<feature type="transmembrane region" description="Helical" evidence="8">
    <location>
        <begin position="58"/>
        <end position="76"/>
    </location>
</feature>
<dbReference type="GO" id="GO:0016020">
    <property type="term" value="C:membrane"/>
    <property type="evidence" value="ECO:0007669"/>
    <property type="project" value="UniProtKB-SubCell"/>
</dbReference>
<dbReference type="Proteomes" id="UP000184423">
    <property type="component" value="Unassembled WGS sequence"/>
</dbReference>
<keyword evidence="6 8" id="KW-1133">Transmembrane helix</keyword>
<feature type="transmembrane region" description="Helical" evidence="8">
    <location>
        <begin position="88"/>
        <end position="105"/>
    </location>
</feature>
<organism evidence="9 10">
    <name type="scientific">Caloramator proteoclasticus DSM 10124</name>
    <dbReference type="NCBI Taxonomy" id="1121262"/>
    <lineage>
        <taxon>Bacteria</taxon>
        <taxon>Bacillati</taxon>
        <taxon>Bacillota</taxon>
        <taxon>Clostridia</taxon>
        <taxon>Eubacteriales</taxon>
        <taxon>Clostridiaceae</taxon>
        <taxon>Caloramator</taxon>
    </lineage>
</organism>
<evidence type="ECO:0000256" key="5">
    <source>
        <dbReference type="ARBA" id="ARBA00022692"/>
    </source>
</evidence>
<protein>
    <submittedName>
        <fullName evidence="9">Spore germination protein (Amino acid permease)</fullName>
    </submittedName>
</protein>
<sequence length="300" mass="34047">MNNSGLNFVEYTQASEELFGKFLTKIFTLLFSINFLFLEGAVISGLANELTFSTVKFLSPYVLIFLTTLLIYYNSVDGLKIIARLSELVFYLTIFIFLIPIYFINKGDVTNILPLVNNYSSLITAVPTTFFAYSGVELSIVIIPLITNKMGAKGAGIAACIFTTVLYTFITFVTILYMGWRLTSQLQYPFLYLVATTEIAVISNFEPLFIFIWGNKIFQTAACMHFGATYFFSEATKIPYKKSCFISSLIVALVALLMVPEYKRSSLTDKVMPYLVLYIFIWLIAAYILSLYKKVKRNEK</sequence>
<feature type="transmembrane region" description="Helical" evidence="8">
    <location>
        <begin position="190"/>
        <end position="214"/>
    </location>
</feature>
<dbReference type="PANTHER" id="PTHR34975">
    <property type="entry name" value="SPORE GERMINATION PROTEIN A2"/>
    <property type="match status" value="1"/>
</dbReference>
<comment type="subcellular location">
    <subcellularLocation>
        <location evidence="1">Membrane</location>
        <topology evidence="1">Multi-pass membrane protein</topology>
    </subcellularLocation>
</comment>
<comment type="similarity">
    <text evidence="2">Belongs to the amino acid-polyamine-organocation (APC) superfamily. Spore germination protein (SGP) (TC 2.A.3.9) family.</text>
</comment>
<keyword evidence="4" id="KW-0309">Germination</keyword>
<feature type="transmembrane region" description="Helical" evidence="8">
    <location>
        <begin position="243"/>
        <end position="259"/>
    </location>
</feature>